<dbReference type="GO" id="GO:0046982">
    <property type="term" value="F:protein heterodimerization activity"/>
    <property type="evidence" value="ECO:0007669"/>
    <property type="project" value="InterPro"/>
</dbReference>
<evidence type="ECO:0000313" key="3">
    <source>
        <dbReference type="EMBL" id="GAA54658.1"/>
    </source>
</evidence>
<evidence type="ECO:0000313" key="4">
    <source>
        <dbReference type="Proteomes" id="UP000008909"/>
    </source>
</evidence>
<dbReference type="GO" id="GO:0030527">
    <property type="term" value="F:structural constituent of chromatin"/>
    <property type="evidence" value="ECO:0007669"/>
    <property type="project" value="InterPro"/>
</dbReference>
<dbReference type="PROSITE" id="PS00322">
    <property type="entry name" value="HISTONE_H3_1"/>
    <property type="match status" value="1"/>
</dbReference>
<evidence type="ECO:0000256" key="1">
    <source>
        <dbReference type="ARBA" id="ARBA00010343"/>
    </source>
</evidence>
<dbReference type="EMBL" id="DF143910">
    <property type="protein sequence ID" value="GAA54658.1"/>
    <property type="molecule type" value="Genomic_DNA"/>
</dbReference>
<protein>
    <submittedName>
        <fullName evidence="3">Histone H3</fullName>
    </submittedName>
</protein>
<accession>G7YNX7</accession>
<organism evidence="3 4">
    <name type="scientific">Clonorchis sinensis</name>
    <name type="common">Chinese liver fluke</name>
    <dbReference type="NCBI Taxonomy" id="79923"/>
    <lineage>
        <taxon>Eukaryota</taxon>
        <taxon>Metazoa</taxon>
        <taxon>Spiralia</taxon>
        <taxon>Lophotrochozoa</taxon>
        <taxon>Platyhelminthes</taxon>
        <taxon>Trematoda</taxon>
        <taxon>Digenea</taxon>
        <taxon>Opisthorchiida</taxon>
        <taxon>Opisthorchiata</taxon>
        <taxon>Opisthorchiidae</taxon>
        <taxon>Clonorchis</taxon>
    </lineage>
</organism>
<name>G7YNX7_CLOSI</name>
<dbReference type="PANTHER" id="PTHR11426">
    <property type="entry name" value="HISTONE H3"/>
    <property type="match status" value="1"/>
</dbReference>
<keyword evidence="4" id="KW-1185">Reference proteome</keyword>
<sequence>MMLRIHSYIHQNARRLSRDLHVLSLNGRPHTLNVLHKCGLKSQLIGYILEDCDYLMSPQEGWAKPVMGCRRIFSNLMSSVLRIYMSCERLTWNPAESPVFSSLPTKDPEGGDSYRGDSYRKHTVSYFDSSEAKTESTEFEFLSHADPRKPCPYREFNSADVTCKTSTAAPTRAGRAWIITYGRAKVCARPASPGSTVPSLNCCHIKPKVKRWLTDYTLKVYTSLASLLCFQDCVLNGEQMNKLTLKSKEKSCDIFYRSTVVPLHVPSNTVNRLLYYGPKYSAEPVAGKSVVNRLWSSELQERQRIFIVSTHDDEDAKSLITFDSLRTRSDGRFVIATPTIINCLSTDVYQSGEFKPIDRYNQGITGSSFETSEKPTTSLNFRPFRCDVSDASSLCLWSSCNSLASHVTYPQFKPGQAKDVHYWWPPANKSTTRVLCFPLCCGLNRIVAPAQEENRLKASDTNVNNTNPQPPTNDHIIFPNLRIPSEVARTKQTARKSTDGKAPRKQLATKAARKSASVTSVVKKPHRYRPETVALREIRRYQKSTELLIRKLPFQRLAVATLVYKMELRIATRIMRNFAICAHCIQDKQSECNRMLKYLISSPEIAKFRYKKLKLEDIFYVERTRCAACVSQLISLCNEQTCWLPGFMDHLAYDAKMSNVQLDAEKKTLIPFHCNRVNCGNEEDLMNTLLSRLFIA</sequence>
<dbReference type="GO" id="GO:0003677">
    <property type="term" value="F:DNA binding"/>
    <property type="evidence" value="ECO:0007669"/>
    <property type="project" value="InterPro"/>
</dbReference>
<comment type="similarity">
    <text evidence="1">Belongs to the histone H3 family.</text>
</comment>
<dbReference type="AlphaFoldDB" id="G7YNX7"/>
<dbReference type="Gene3D" id="1.10.20.10">
    <property type="entry name" value="Histone, subunit A"/>
    <property type="match status" value="1"/>
</dbReference>
<dbReference type="GO" id="GO:0000786">
    <property type="term" value="C:nucleosome"/>
    <property type="evidence" value="ECO:0007669"/>
    <property type="project" value="InterPro"/>
</dbReference>
<feature type="region of interest" description="Disordered" evidence="2">
    <location>
        <begin position="492"/>
        <end position="522"/>
    </location>
</feature>
<dbReference type="Proteomes" id="UP000008909">
    <property type="component" value="Unassembled WGS sequence"/>
</dbReference>
<dbReference type="SMART" id="SM00428">
    <property type="entry name" value="H3"/>
    <property type="match status" value="1"/>
</dbReference>
<evidence type="ECO:0000256" key="2">
    <source>
        <dbReference type="SAM" id="MobiDB-lite"/>
    </source>
</evidence>
<reference evidence="3" key="1">
    <citation type="journal article" date="2011" name="Genome Biol.">
        <title>The draft genome of the carcinogenic human liver fluke Clonorchis sinensis.</title>
        <authorList>
            <person name="Wang X."/>
            <person name="Chen W."/>
            <person name="Huang Y."/>
            <person name="Sun J."/>
            <person name="Men J."/>
            <person name="Liu H."/>
            <person name="Luo F."/>
            <person name="Guo L."/>
            <person name="Lv X."/>
            <person name="Deng C."/>
            <person name="Zhou C."/>
            <person name="Fan Y."/>
            <person name="Li X."/>
            <person name="Huang L."/>
            <person name="Hu Y."/>
            <person name="Liang C."/>
            <person name="Hu X."/>
            <person name="Xu J."/>
            <person name="Yu X."/>
        </authorList>
    </citation>
    <scope>NUCLEOTIDE SEQUENCE [LARGE SCALE GENOMIC DNA]</scope>
    <source>
        <strain evidence="3">Henan</strain>
    </source>
</reference>
<proteinExistence type="inferred from homology"/>
<dbReference type="SUPFAM" id="SSF47113">
    <property type="entry name" value="Histone-fold"/>
    <property type="match status" value="1"/>
</dbReference>
<gene>
    <name evidence="3" type="ORF">CLF_104623</name>
</gene>
<dbReference type="PRINTS" id="PR00622">
    <property type="entry name" value="HISTONEH3"/>
</dbReference>
<dbReference type="InterPro" id="IPR000164">
    <property type="entry name" value="Histone_H3/CENP-A"/>
</dbReference>
<reference key="2">
    <citation type="submission" date="2011-10" db="EMBL/GenBank/DDBJ databases">
        <title>The genome and transcriptome sequence of Clonorchis sinensis provide insights into the carcinogenic liver fluke.</title>
        <authorList>
            <person name="Wang X."/>
            <person name="Huang Y."/>
            <person name="Chen W."/>
            <person name="Liu H."/>
            <person name="Guo L."/>
            <person name="Chen Y."/>
            <person name="Luo F."/>
            <person name="Zhou W."/>
            <person name="Sun J."/>
            <person name="Mao Q."/>
            <person name="Liang P."/>
            <person name="Zhou C."/>
            <person name="Tian Y."/>
            <person name="Men J."/>
            <person name="Lv X."/>
            <person name="Huang L."/>
            <person name="Zhou J."/>
            <person name="Hu Y."/>
            <person name="Li R."/>
            <person name="Zhang F."/>
            <person name="Lei H."/>
            <person name="Li X."/>
            <person name="Hu X."/>
            <person name="Liang C."/>
            <person name="Xu J."/>
            <person name="Wu Z."/>
            <person name="Yu X."/>
        </authorList>
    </citation>
    <scope>NUCLEOTIDE SEQUENCE</scope>
    <source>
        <strain>Henan</strain>
    </source>
</reference>
<dbReference type="InterPro" id="IPR009072">
    <property type="entry name" value="Histone-fold"/>
</dbReference>